<comment type="caution">
    <text evidence="2">The sequence shown here is derived from an EMBL/GenBank/DDBJ whole genome shotgun (WGS) entry which is preliminary data.</text>
</comment>
<organism evidence="2">
    <name type="scientific">bioreactor metagenome</name>
    <dbReference type="NCBI Taxonomy" id="1076179"/>
    <lineage>
        <taxon>unclassified sequences</taxon>
        <taxon>metagenomes</taxon>
        <taxon>ecological metagenomes</taxon>
    </lineage>
</organism>
<name>A0A644ZM35_9ZZZZ</name>
<evidence type="ECO:0000256" key="1">
    <source>
        <dbReference type="SAM" id="MobiDB-lite"/>
    </source>
</evidence>
<gene>
    <name evidence="2" type="ORF">SDC9_86408</name>
</gene>
<feature type="region of interest" description="Disordered" evidence="1">
    <location>
        <begin position="71"/>
        <end position="109"/>
    </location>
</feature>
<sequence>MRPSCTVILEAPNEIETHCHHSKGPYPCRQSPGSTFDRDDRPAFQDTPNLACHAAENFPRHHILCTAAVKGRVSRQPRKKQIDAKTGRRNHSHTPFPSFGGVPDDKARRQHKALLVKTGG</sequence>
<reference evidence="2" key="1">
    <citation type="submission" date="2019-08" db="EMBL/GenBank/DDBJ databases">
        <authorList>
            <person name="Kucharzyk K."/>
            <person name="Murdoch R.W."/>
            <person name="Higgins S."/>
            <person name="Loffler F."/>
        </authorList>
    </citation>
    <scope>NUCLEOTIDE SEQUENCE</scope>
</reference>
<accession>A0A644ZM35</accession>
<dbReference type="EMBL" id="VSSQ01008764">
    <property type="protein sequence ID" value="MPM39773.1"/>
    <property type="molecule type" value="Genomic_DNA"/>
</dbReference>
<protein>
    <submittedName>
        <fullName evidence="2">Uncharacterized protein</fullName>
    </submittedName>
</protein>
<evidence type="ECO:0000313" key="2">
    <source>
        <dbReference type="EMBL" id="MPM39773.1"/>
    </source>
</evidence>
<proteinExistence type="predicted"/>
<dbReference type="AlphaFoldDB" id="A0A644ZM35"/>